<dbReference type="Pfam" id="PF13569">
    <property type="entry name" value="DUF4132"/>
    <property type="match status" value="1"/>
</dbReference>
<accession>A0ABQ3WPL7</accession>
<name>A0ABQ3WPL7_9ACTN</name>
<comment type="caution">
    <text evidence="2">The sequence shown here is derived from an EMBL/GenBank/DDBJ whole genome shotgun (WGS) entry which is preliminary data.</text>
</comment>
<feature type="domain" description="DUF4132" evidence="1">
    <location>
        <begin position="773"/>
        <end position="956"/>
    </location>
</feature>
<reference evidence="2" key="1">
    <citation type="submission" date="2021-01" db="EMBL/GenBank/DDBJ databases">
        <title>Whole genome shotgun sequence of Actinoplanes capillaceus NBRC 16408.</title>
        <authorList>
            <person name="Komaki H."/>
            <person name="Tamura T."/>
        </authorList>
    </citation>
    <scope>NUCLEOTIDE SEQUENCE [LARGE SCALE GENOMIC DNA]</scope>
    <source>
        <strain evidence="2">NBRC 16408</strain>
    </source>
</reference>
<gene>
    <name evidence="2" type="ORF">Aca07nite_54740</name>
</gene>
<evidence type="ECO:0000313" key="2">
    <source>
        <dbReference type="EMBL" id="GID48199.1"/>
    </source>
</evidence>
<evidence type="ECO:0000259" key="1">
    <source>
        <dbReference type="Pfam" id="PF13569"/>
    </source>
</evidence>
<dbReference type="InterPro" id="IPR025406">
    <property type="entry name" value="DUF4132"/>
</dbReference>
<organism evidence="2">
    <name type="scientific">Actinoplanes campanulatus</name>
    <dbReference type="NCBI Taxonomy" id="113559"/>
    <lineage>
        <taxon>Bacteria</taxon>
        <taxon>Bacillati</taxon>
        <taxon>Actinomycetota</taxon>
        <taxon>Actinomycetes</taxon>
        <taxon>Micromonosporales</taxon>
        <taxon>Micromonosporaceae</taxon>
        <taxon>Actinoplanes</taxon>
    </lineage>
</organism>
<dbReference type="EMBL" id="BOMF01000104">
    <property type="protein sequence ID" value="GID48199.1"/>
    <property type="molecule type" value="Genomic_DNA"/>
</dbReference>
<proteinExistence type="predicted"/>
<sequence length="1043" mass="113186">MMASEDTLVLPDAWLEHLHPRRGGASTGLPAPEAVREATRWLAVSAAPACAAVNAATTEPGRAADTALADEWINKHGLRFAALAAVMTMVRSWRGLPVLLRVRAALVSAPEKEFEEVVAMLEAYRCAEPEVRAACSVLVPRPEWVEQDVADAYAAQDSGRSALLLYAAGTPRQAVLLARWLDIVHLNVDADLLITLVDGVGPGVAPVLFDWVGEKIWLYTAPGFEQRLLSVLAALPGDDVMRGLLARSGSRSARAVLLEAIERFPVRALRILAEEGDELLRSHVGRHPDLVDQVMPLLSPAAAGRVRAIVEAWGEVVTAPASAVPPVLADPPWRNREKAAKPPVVAGLTCADAPALSWLPGERQEWADTYVYYREEPDTDWLAVAESVINGVGRWDDAPSRLFARGPEEIARRTLPRWQPRTNYSTPWWLRVAVARFGTDALPTVLTLARATPADYGPLLMPFTSPEVATLMADWAARLKSVRRLAQRWLVRHPGAAARALIPAALGRAGTARRQAERALLLLHDHGHTEQIRAAADGCGPEAAAGVEALFVADPLMALPGRMPTPPEWAAPGVLPPVRLRDGSGALPVEAAANLILMLMISRTDDPYAGLELVRQAVEPTDLAEFGWALFELWQAAGGVAKDGWVYDAVALTGDDETARRLTPLIMAWPSEGRTAAAVSGLSVLVGIGTDEALMQVHRISQKAKSSPLREAAAARIAEVAEALGLSAEQLADRLIPDFGLDADGSLRLDYGPRQFVVGFDEQLRPFVADADGKRLKALPKPGARDDAELAEAAYRRFSALKRDVRKISAEQVKRLEQAMVTGRRWTGAEFRRLFAEHPLMWHIGRRLVWARFGDDGALLGALRIAEDRSLADVDDEPVELGDDDVVGIAHPVQLGADTSRWAEVFADYEIMQPFLQLGRPVYTLTEQEAATGRLERFEGVTVPTTKVIMLDRRGWSRQEAANAGIQPGFDRMAGPGQVLSVHLDPGIVGQVGYDAEQKLVAVYLHDGSASGWHLTEEETLPLSGLDPVHASEVLRDLTDVTT</sequence>
<protein>
    <recommendedName>
        <fullName evidence="1">DUF4132 domain-containing protein</fullName>
    </recommendedName>
</protein>